<feature type="region of interest" description="Disordered" evidence="1">
    <location>
        <begin position="1"/>
        <end position="22"/>
    </location>
</feature>
<protein>
    <recommendedName>
        <fullName evidence="5">Transmembrane protein</fullName>
    </recommendedName>
</protein>
<evidence type="ECO:0000256" key="1">
    <source>
        <dbReference type="SAM" id="MobiDB-lite"/>
    </source>
</evidence>
<dbReference type="AlphaFoldDB" id="A0A2A9MBQ0"/>
<sequence length="362" mass="38111">MAKTSRTASRENAVHLSSPASSLSQSSLLSGMPLLYHQSSLSTLLLATSSRSSDASTDGFSVPTQLLLPDGGVALGLPPSSLLPSRGAGEDTPPTEEERVNRLRQGPVAVFTSESPEEKVRPVRSRLLLLLATLLALELLSVLAVLQGFAVSHSQCSAYAMLHAPQQRLATSLDSFGHSRSVLPVEPDLCAFPTVYGHADASTFFHNIHFSNISVSKDTYPIFPPDSEMPLKPVFGALASSSVRYGFYVALLVFCLSLPAVVGVAVTVHRRQMCAIAASNASGAAAGGVSRVFPSVLPSLLLSACVVVLSGACIFSGLFALQTYFDLLVTVLSFALRAALSRLNSVCVAPRLFLVKASNSPP</sequence>
<dbReference type="KEGG" id="bbes:BESB_014350"/>
<keyword evidence="2" id="KW-0472">Membrane</keyword>
<feature type="transmembrane region" description="Helical" evidence="2">
    <location>
        <begin position="245"/>
        <end position="268"/>
    </location>
</feature>
<dbReference type="VEuPathDB" id="ToxoDB:BESB_014350"/>
<dbReference type="EMBL" id="NWUJ01000010">
    <property type="protein sequence ID" value="PFH32822.1"/>
    <property type="molecule type" value="Genomic_DNA"/>
</dbReference>
<evidence type="ECO:0000256" key="2">
    <source>
        <dbReference type="SAM" id="Phobius"/>
    </source>
</evidence>
<name>A0A2A9MBQ0_BESBE</name>
<evidence type="ECO:0008006" key="5">
    <source>
        <dbReference type="Google" id="ProtNLM"/>
    </source>
</evidence>
<feature type="transmembrane region" description="Helical" evidence="2">
    <location>
        <begin position="127"/>
        <end position="150"/>
    </location>
</feature>
<dbReference type="RefSeq" id="XP_029216831.1">
    <property type="nucleotide sequence ID" value="XM_029360164.1"/>
</dbReference>
<gene>
    <name evidence="3" type="ORF">BESB_014350</name>
</gene>
<feature type="transmembrane region" description="Helical" evidence="2">
    <location>
        <begin position="300"/>
        <end position="321"/>
    </location>
</feature>
<dbReference type="OrthoDB" id="332732at2759"/>
<keyword evidence="2" id="KW-1133">Transmembrane helix</keyword>
<evidence type="ECO:0000313" key="3">
    <source>
        <dbReference type="EMBL" id="PFH32822.1"/>
    </source>
</evidence>
<organism evidence="3 4">
    <name type="scientific">Besnoitia besnoiti</name>
    <name type="common">Apicomplexan protozoan</name>
    <dbReference type="NCBI Taxonomy" id="94643"/>
    <lineage>
        <taxon>Eukaryota</taxon>
        <taxon>Sar</taxon>
        <taxon>Alveolata</taxon>
        <taxon>Apicomplexa</taxon>
        <taxon>Conoidasida</taxon>
        <taxon>Coccidia</taxon>
        <taxon>Eucoccidiorida</taxon>
        <taxon>Eimeriorina</taxon>
        <taxon>Sarcocystidae</taxon>
        <taxon>Besnoitia</taxon>
    </lineage>
</organism>
<reference evidence="3 4" key="1">
    <citation type="submission" date="2017-09" db="EMBL/GenBank/DDBJ databases">
        <title>Genome sequencing of Besnoitia besnoiti strain Bb-Ger1.</title>
        <authorList>
            <person name="Schares G."/>
            <person name="Venepally P."/>
            <person name="Lorenzi H.A."/>
        </authorList>
    </citation>
    <scope>NUCLEOTIDE SEQUENCE [LARGE SCALE GENOMIC DNA]</scope>
    <source>
        <strain evidence="3 4">Bb-Ger1</strain>
    </source>
</reference>
<feature type="region of interest" description="Disordered" evidence="1">
    <location>
        <begin position="79"/>
        <end position="100"/>
    </location>
</feature>
<dbReference type="Proteomes" id="UP000224006">
    <property type="component" value="Chromosome IX"/>
</dbReference>
<dbReference type="GeneID" id="40306496"/>
<proteinExistence type="predicted"/>
<keyword evidence="2" id="KW-0812">Transmembrane</keyword>
<accession>A0A2A9MBQ0</accession>
<comment type="caution">
    <text evidence="3">The sequence shown here is derived from an EMBL/GenBank/DDBJ whole genome shotgun (WGS) entry which is preliminary data.</text>
</comment>
<evidence type="ECO:0000313" key="4">
    <source>
        <dbReference type="Proteomes" id="UP000224006"/>
    </source>
</evidence>
<keyword evidence="4" id="KW-1185">Reference proteome</keyword>